<reference evidence="7" key="1">
    <citation type="submission" date="2020-02" db="EMBL/GenBank/DDBJ databases">
        <authorList>
            <person name="Fontana A."/>
            <person name="Patrone V."/>
            <person name="Morelli L."/>
        </authorList>
    </citation>
    <scope>NUCLEOTIDE SEQUENCE</scope>
    <source>
        <strain evidence="7">CCUG 30943</strain>
    </source>
</reference>
<evidence type="ECO:0000313" key="7">
    <source>
        <dbReference type="EMBL" id="MBJ7633569.1"/>
    </source>
</evidence>
<comment type="caution">
    <text evidence="7">The sequence shown here is derived from an EMBL/GenBank/DDBJ whole genome shotgun (WGS) entry which is preliminary data.</text>
</comment>
<dbReference type="Proteomes" id="UP000808038">
    <property type="component" value="Unassembled WGS sequence"/>
</dbReference>
<evidence type="ECO:0000256" key="6">
    <source>
        <dbReference type="SAM" id="Phobius"/>
    </source>
</evidence>
<feature type="transmembrane region" description="Helical" evidence="6">
    <location>
        <begin position="442"/>
        <end position="463"/>
    </location>
</feature>
<evidence type="ECO:0000313" key="8">
    <source>
        <dbReference type="Proteomes" id="UP000808038"/>
    </source>
</evidence>
<evidence type="ECO:0000256" key="1">
    <source>
        <dbReference type="ARBA" id="ARBA00004651"/>
    </source>
</evidence>
<feature type="transmembrane region" description="Helical" evidence="6">
    <location>
        <begin position="50"/>
        <end position="73"/>
    </location>
</feature>
<evidence type="ECO:0000256" key="2">
    <source>
        <dbReference type="ARBA" id="ARBA00022475"/>
    </source>
</evidence>
<feature type="transmembrane region" description="Helical" evidence="6">
    <location>
        <begin position="341"/>
        <end position="358"/>
    </location>
</feature>
<dbReference type="RefSeq" id="WP_167846730.1">
    <property type="nucleotide sequence ID" value="NZ_JAAOCX010000021.1"/>
</dbReference>
<protein>
    <submittedName>
        <fullName evidence="7">Oligosaccharide flippase family protein</fullName>
    </submittedName>
</protein>
<feature type="transmembrane region" description="Helical" evidence="6">
    <location>
        <begin position="94"/>
        <end position="114"/>
    </location>
</feature>
<feature type="transmembrane region" description="Helical" evidence="6">
    <location>
        <begin position="12"/>
        <end position="38"/>
    </location>
</feature>
<comment type="subcellular location">
    <subcellularLocation>
        <location evidence="1">Cell membrane</location>
        <topology evidence="1">Multi-pass membrane protein</topology>
    </subcellularLocation>
</comment>
<evidence type="ECO:0000256" key="4">
    <source>
        <dbReference type="ARBA" id="ARBA00022989"/>
    </source>
</evidence>
<dbReference type="AlphaFoldDB" id="A0AAE2SA68"/>
<feature type="transmembrane region" description="Helical" evidence="6">
    <location>
        <begin position="157"/>
        <end position="180"/>
    </location>
</feature>
<dbReference type="InterPro" id="IPR050833">
    <property type="entry name" value="Poly_Biosynth_Transport"/>
</dbReference>
<accession>A0AAE2SA68</accession>
<dbReference type="InterPro" id="IPR002797">
    <property type="entry name" value="Polysacc_synth"/>
</dbReference>
<gene>
    <name evidence="7" type="ORF">HAU43_10835</name>
</gene>
<feature type="transmembrane region" description="Helical" evidence="6">
    <location>
        <begin position="251"/>
        <end position="271"/>
    </location>
</feature>
<dbReference type="PANTHER" id="PTHR30250">
    <property type="entry name" value="PST FAMILY PREDICTED COLANIC ACID TRANSPORTER"/>
    <property type="match status" value="1"/>
</dbReference>
<sequence length="518" mass="58663">MIEKDRRRLVFLNLGAGMGASIINLVMSFASRSIFIYFLGSVYLGLNGLFTSLLTVLSLAELGIGNSIVYFLYKPLAEKKWSTVYGLLKLYKRIYRYIGVAVFVIGMILMIFIPSFVHDEIEVNKLHVLFLLFLLNSVVSYFFTYNRSILIADQKSYFVVAVDSFMKVVVQIAQIAFLFLFKSFEIYLLLQVIATLVGNVWISRVAFKRYPEAFKGGGEASTQLLHQLRRNVVGNFANKFGDVVVNGMDNILISMFVSVTAVGLYSNYWMIVSALQSFLLSISSSVTATIGNIAVTDKDNTEGMKAFRTHQFFNFSLSYFSGVMMYAMIGPFISIWLGKSYLLGNALIGVLTLMYFVNRMRNTGNVFLDAYGLAWEQRAKPFIEAIINLTLSIVFLKFLKLGIVGVVLSTLITSFGFATFFEANIVFKNALRLPISKFMGPYFKYVGAFVLSLIVVDRLLQFLPKPIGVLWFTLRLLVSMLITVIMYVIMFHKYSEYSIVRSLIMGRILTKIRKERNG</sequence>
<dbReference type="Pfam" id="PF01943">
    <property type="entry name" value="Polysacc_synt"/>
    <property type="match status" value="1"/>
</dbReference>
<keyword evidence="3 6" id="KW-0812">Transmembrane</keyword>
<keyword evidence="4 6" id="KW-1133">Transmembrane helix</keyword>
<feature type="transmembrane region" description="Helical" evidence="6">
    <location>
        <begin position="316"/>
        <end position="335"/>
    </location>
</feature>
<feature type="transmembrane region" description="Helical" evidence="6">
    <location>
        <begin position="469"/>
        <end position="491"/>
    </location>
</feature>
<keyword evidence="2" id="KW-1003">Cell membrane</keyword>
<feature type="transmembrane region" description="Helical" evidence="6">
    <location>
        <begin position="126"/>
        <end position="145"/>
    </location>
</feature>
<keyword evidence="5 6" id="KW-0472">Membrane</keyword>
<feature type="transmembrane region" description="Helical" evidence="6">
    <location>
        <begin position="277"/>
        <end position="295"/>
    </location>
</feature>
<organism evidence="7 8">
    <name type="scientific">Weissella confusa</name>
    <name type="common">Lactobacillus confusus</name>
    <dbReference type="NCBI Taxonomy" id="1583"/>
    <lineage>
        <taxon>Bacteria</taxon>
        <taxon>Bacillati</taxon>
        <taxon>Bacillota</taxon>
        <taxon>Bacilli</taxon>
        <taxon>Lactobacillales</taxon>
        <taxon>Lactobacillaceae</taxon>
        <taxon>Weissella</taxon>
    </lineage>
</organism>
<dbReference type="GO" id="GO:0005886">
    <property type="term" value="C:plasma membrane"/>
    <property type="evidence" value="ECO:0007669"/>
    <property type="project" value="UniProtKB-SubCell"/>
</dbReference>
<proteinExistence type="predicted"/>
<evidence type="ECO:0000256" key="5">
    <source>
        <dbReference type="ARBA" id="ARBA00023136"/>
    </source>
</evidence>
<feature type="transmembrane region" description="Helical" evidence="6">
    <location>
        <begin position="402"/>
        <end position="421"/>
    </location>
</feature>
<evidence type="ECO:0000256" key="3">
    <source>
        <dbReference type="ARBA" id="ARBA00022692"/>
    </source>
</evidence>
<name>A0AAE2SA68_WEICO</name>
<feature type="transmembrane region" description="Helical" evidence="6">
    <location>
        <begin position="186"/>
        <end position="207"/>
    </location>
</feature>
<dbReference type="PANTHER" id="PTHR30250:SF26">
    <property type="entry name" value="PSMA PROTEIN"/>
    <property type="match status" value="1"/>
</dbReference>
<reference evidence="7" key="2">
    <citation type="journal article" date="2021" name="Int. J. Food Microbiol.">
        <title>Safety demonstration of a microbial species for use in the food chain: Weissella confusa.</title>
        <authorList>
            <person name="Bourdichon F."/>
            <person name="Patrone V."/>
            <person name="Fontana A."/>
            <person name="Milani G."/>
            <person name="Morelli L."/>
        </authorList>
    </citation>
    <scope>NUCLEOTIDE SEQUENCE</scope>
    <source>
        <strain evidence="7">CCUG 30943</strain>
    </source>
</reference>
<dbReference type="EMBL" id="JAAOCX010000021">
    <property type="protein sequence ID" value="MBJ7633569.1"/>
    <property type="molecule type" value="Genomic_DNA"/>
</dbReference>